<dbReference type="Proteomes" id="UP000007844">
    <property type="component" value="Chromosome"/>
</dbReference>
<dbReference type="AlphaFoldDB" id="F3Z1Z6"/>
<organism evidence="2 3">
    <name type="scientific">Desulfocurvibacter africanus subsp. africanus str. Walvis Bay</name>
    <dbReference type="NCBI Taxonomy" id="690850"/>
    <lineage>
        <taxon>Bacteria</taxon>
        <taxon>Pseudomonadati</taxon>
        <taxon>Thermodesulfobacteriota</taxon>
        <taxon>Desulfovibrionia</taxon>
        <taxon>Desulfovibrionales</taxon>
        <taxon>Desulfovibrionaceae</taxon>
        <taxon>Desulfocurvibacter</taxon>
    </lineage>
</organism>
<keyword evidence="3" id="KW-1185">Reference proteome</keyword>
<reference evidence="2 3" key="1">
    <citation type="journal article" date="2011" name="J. Bacteriol.">
        <title>Genome sequence of the mercury-methylating and pleomorphic Desulfovibrio africanus Strain Walvis Bay.</title>
        <authorList>
            <person name="Brown S.D."/>
            <person name="Wall J.D."/>
            <person name="Kucken A.M."/>
            <person name="Gilmour C.C."/>
            <person name="Podar M."/>
            <person name="Brandt C.C."/>
            <person name="Teshima H."/>
            <person name="Detter J.C."/>
            <person name="Han C.S."/>
            <person name="Land M.L."/>
            <person name="Lucas S."/>
            <person name="Han J."/>
            <person name="Pennacchio L."/>
            <person name="Nolan M."/>
            <person name="Pitluck S."/>
            <person name="Woyke T."/>
            <person name="Goodwin L."/>
            <person name="Palumbo A.V."/>
            <person name="Elias D.A."/>
        </authorList>
    </citation>
    <scope>NUCLEOTIDE SEQUENCE [LARGE SCALE GENOMIC DNA]</scope>
    <source>
        <strain evidence="2 3">Walvis Bay</strain>
    </source>
</reference>
<protein>
    <recommendedName>
        <fullName evidence="4">Conjugal transfer protein TraB</fullName>
    </recommendedName>
</protein>
<accession>F3Z1Z6</accession>
<evidence type="ECO:0000256" key="1">
    <source>
        <dbReference type="SAM" id="MobiDB-lite"/>
    </source>
</evidence>
<dbReference type="EMBL" id="CP003221">
    <property type="protein sequence ID" value="EGJ50104.1"/>
    <property type="molecule type" value="Genomic_DNA"/>
</dbReference>
<feature type="region of interest" description="Disordered" evidence="1">
    <location>
        <begin position="47"/>
        <end position="66"/>
    </location>
</feature>
<dbReference type="KEGG" id="daf:Desaf_1768"/>
<name>F3Z1Z6_DESAF</name>
<evidence type="ECO:0000313" key="2">
    <source>
        <dbReference type="EMBL" id="EGJ50104.1"/>
    </source>
</evidence>
<sequence>MDKLKAQALQVAKEIMVKFIEGGRISPANFADYFKPIYSEVLRTISEPTPGEAARGEHEAKEQRKS</sequence>
<proteinExistence type="predicted"/>
<dbReference type="eggNOG" id="ENOG5033D23">
    <property type="taxonomic scope" value="Bacteria"/>
</dbReference>
<gene>
    <name evidence="2" type="ORF">Desaf_1768</name>
</gene>
<evidence type="ECO:0000313" key="3">
    <source>
        <dbReference type="Proteomes" id="UP000007844"/>
    </source>
</evidence>
<feature type="compositionally biased region" description="Basic and acidic residues" evidence="1">
    <location>
        <begin position="54"/>
        <end position="66"/>
    </location>
</feature>
<dbReference type="HOGENOM" id="CLU_192085_0_0_7"/>
<dbReference type="RefSeq" id="WP_014259864.1">
    <property type="nucleotide sequence ID" value="NC_016629.1"/>
</dbReference>
<evidence type="ECO:0008006" key="4">
    <source>
        <dbReference type="Google" id="ProtNLM"/>
    </source>
</evidence>
<dbReference type="STRING" id="690850.Desaf_1768"/>